<dbReference type="UniPathway" id="UPA00771">
    <property type="reaction ID" value="UER00766"/>
</dbReference>
<keyword evidence="14" id="KW-1185">Reference proteome</keyword>
<dbReference type="SUPFAM" id="SSF56176">
    <property type="entry name" value="FAD-binding/transporter-associated domain-like"/>
    <property type="match status" value="1"/>
</dbReference>
<dbReference type="PANTHER" id="PTHR43762:SF1">
    <property type="entry name" value="D-ARABINONO-1,4-LACTONE OXIDASE"/>
    <property type="match status" value="1"/>
</dbReference>
<comment type="cofactor">
    <cofactor evidence="1 11">
        <name>FAD</name>
        <dbReference type="ChEBI" id="CHEBI:57692"/>
    </cofactor>
</comment>
<dbReference type="InterPro" id="IPR010031">
    <property type="entry name" value="FAD_lactone_oxidase-like"/>
</dbReference>
<dbReference type="PANTHER" id="PTHR43762">
    <property type="entry name" value="L-GULONOLACTONE OXIDASE"/>
    <property type="match status" value="1"/>
</dbReference>
<evidence type="ECO:0000256" key="3">
    <source>
        <dbReference type="ARBA" id="ARBA00005083"/>
    </source>
</evidence>
<dbReference type="InterPro" id="IPR016167">
    <property type="entry name" value="FAD-bd_PCMH_sub1"/>
</dbReference>
<dbReference type="NCBIfam" id="TIGR01678">
    <property type="entry name" value="FAD_lactone_ox"/>
    <property type="match status" value="1"/>
</dbReference>
<evidence type="ECO:0000259" key="12">
    <source>
        <dbReference type="PROSITE" id="PS51387"/>
    </source>
</evidence>
<reference evidence="13 14" key="1">
    <citation type="journal article" date="2013" name="MBio">
        <title>Genome sequencing of the plant pathogen Taphrina deformans, the causal agent of peach leaf curl.</title>
        <authorList>
            <person name="Cisse O.H."/>
            <person name="Almeida J.M.G.C.F."/>
            <person name="Fonseca A."/>
            <person name="Kumar A.A."/>
            <person name="Salojaervi J."/>
            <person name="Overmyer K."/>
            <person name="Hauser P.M."/>
            <person name="Pagni M."/>
        </authorList>
    </citation>
    <scope>NUCLEOTIDE SEQUENCE [LARGE SCALE GENOMIC DNA]</scope>
    <source>
        <strain evidence="14">PYCC 5710 / ATCC 11124 / CBS 356.35 / IMI 108563 / JCM 9778 / NBRC 8474</strain>
    </source>
</reference>
<keyword evidence="11" id="KW-0496">Mitochondrion</keyword>
<comment type="pathway">
    <text evidence="3 11">Cofactor biosynthesis; D-erythroascorbate biosynthesis; dehydro-D-arabinono-1,4-lactone from D-arabinose: step 2/2.</text>
</comment>
<comment type="subcellular location">
    <subcellularLocation>
        <location evidence="2">Membrane</location>
    </subcellularLocation>
    <subcellularLocation>
        <location evidence="11">Mitochondrion membrane</location>
    </subcellularLocation>
</comment>
<dbReference type="InterPro" id="IPR006094">
    <property type="entry name" value="Oxid_FAD_bind_N"/>
</dbReference>
<sequence length="511" mass="57470">MPASPPAIDSSLPRLGFVTSKARVHAADLPLEQDGVTFQNWAQTFTCKPERFFRPRNTTQVIEIVKKAASHGRHVTVVGAGHSPGDIACTDDYMVSLDLLSNLLHIEKSLKRVKVQAGMRLYQLHHHLESHGLGMSNLGSISEQSIGGFLATATHGSSLNHSILSQLVVSITIVLADGTVSVCSESNNQRLFRAALVSLGAIGIIVDVTFQVSTAFDVKSSKSIVNFDKMLNMWGHDKLWQSAEFVRVWWFPYSKKTVVWQGHRIEADSLPHATTSSWYKGTFWAYHLQQALLYAGRFVPSAGPSIERAVFTNQYGSQEGEIAQSIERSYVSLNMNCLFSQYVNEWSIPLENGIEACRRLDLWLAGNEKESGIPYSSKGIFVHAPIEIRVAGSYDDDAWLSTAWGGPTCYIGVIMYKPFYQPVPYRRYFEAYEYLMKSLGGRPHWAKQHSMSQRDLLARYPKLQEWLQLRSEVDPRGMFTTEYHKRHLLSQESDNLGVYSGMAGRHFKARL</sequence>
<dbReference type="PIRSF" id="PIRSF000136">
    <property type="entry name" value="LGO_GLO"/>
    <property type="match status" value="1"/>
</dbReference>
<dbReference type="EMBL" id="CAHR02000149">
    <property type="protein sequence ID" value="CCG83453.1"/>
    <property type="molecule type" value="Genomic_DNA"/>
</dbReference>
<keyword evidence="6 11" id="KW-0285">Flavoprotein</keyword>
<dbReference type="eggNOG" id="KOG4730">
    <property type="taxonomic scope" value="Eukaryota"/>
</dbReference>
<evidence type="ECO:0000256" key="6">
    <source>
        <dbReference type="ARBA" id="ARBA00022630"/>
    </source>
</evidence>
<accession>R4XCV9</accession>
<dbReference type="PROSITE" id="PS51387">
    <property type="entry name" value="FAD_PCMH"/>
    <property type="match status" value="1"/>
</dbReference>
<dbReference type="InterPro" id="IPR036318">
    <property type="entry name" value="FAD-bd_PCMH-like_sf"/>
</dbReference>
<dbReference type="Pfam" id="PF04030">
    <property type="entry name" value="ALO"/>
    <property type="match status" value="1"/>
</dbReference>
<comment type="similarity">
    <text evidence="4 11">Belongs to the oxygen-dependent FAD-linked oxidoreductase family.</text>
</comment>
<dbReference type="EC" id="1.1.3.37" evidence="5 11"/>
<dbReference type="Proteomes" id="UP000013776">
    <property type="component" value="Unassembled WGS sequence"/>
</dbReference>
<evidence type="ECO:0000256" key="9">
    <source>
        <dbReference type="ARBA" id="ARBA00023136"/>
    </source>
</evidence>
<gene>
    <name evidence="13" type="ORF">TAPDE_003674</name>
</gene>
<evidence type="ECO:0000256" key="7">
    <source>
        <dbReference type="ARBA" id="ARBA00022827"/>
    </source>
</evidence>
<dbReference type="InterPro" id="IPR016166">
    <property type="entry name" value="FAD-bd_PCMH"/>
</dbReference>
<dbReference type="Gene3D" id="1.10.45.10">
    <property type="entry name" value="Vanillyl-alcohol Oxidase, Chain A, domain 4"/>
    <property type="match status" value="1"/>
</dbReference>
<evidence type="ECO:0000256" key="2">
    <source>
        <dbReference type="ARBA" id="ARBA00004370"/>
    </source>
</evidence>
<dbReference type="Pfam" id="PF01565">
    <property type="entry name" value="FAD_binding_4"/>
    <property type="match status" value="1"/>
</dbReference>
<evidence type="ECO:0000256" key="5">
    <source>
        <dbReference type="ARBA" id="ARBA00013136"/>
    </source>
</evidence>
<evidence type="ECO:0000313" key="14">
    <source>
        <dbReference type="Proteomes" id="UP000013776"/>
    </source>
</evidence>
<dbReference type="OrthoDB" id="610608at2759"/>
<evidence type="ECO:0000313" key="13">
    <source>
        <dbReference type="EMBL" id="CCG83453.1"/>
    </source>
</evidence>
<dbReference type="Gene3D" id="3.30.70.2520">
    <property type="match status" value="1"/>
</dbReference>
<dbReference type="InterPro" id="IPR007173">
    <property type="entry name" value="ALO_C"/>
</dbReference>
<evidence type="ECO:0000256" key="1">
    <source>
        <dbReference type="ARBA" id="ARBA00001974"/>
    </source>
</evidence>
<feature type="domain" description="FAD-binding PCMH-type" evidence="12">
    <location>
        <begin position="45"/>
        <end position="215"/>
    </location>
</feature>
<dbReference type="InterPro" id="IPR016171">
    <property type="entry name" value="Vanillyl_alc_oxidase_C-sub2"/>
</dbReference>
<dbReference type="Gene3D" id="3.30.465.10">
    <property type="match status" value="1"/>
</dbReference>
<comment type="caution">
    <text evidence="13">The sequence shown here is derived from an EMBL/GenBank/DDBJ whole genome shotgun (WGS) entry which is preliminary data.</text>
</comment>
<dbReference type="AlphaFoldDB" id="R4XCV9"/>
<proteinExistence type="inferred from homology"/>
<comment type="catalytic activity">
    <reaction evidence="11">
        <text>D-arabinono-1,4-lactone + O2 = dehydro-D-arabinono-1,4-lactone + H2O2 + H(+)</text>
        <dbReference type="Rhea" id="RHEA:23756"/>
        <dbReference type="ChEBI" id="CHEBI:15378"/>
        <dbReference type="ChEBI" id="CHEBI:15379"/>
        <dbReference type="ChEBI" id="CHEBI:16240"/>
        <dbReference type="ChEBI" id="CHEBI:16292"/>
        <dbReference type="ChEBI" id="CHEBI:58277"/>
        <dbReference type="EC" id="1.1.3.37"/>
    </reaction>
</comment>
<evidence type="ECO:0000256" key="8">
    <source>
        <dbReference type="ARBA" id="ARBA00023002"/>
    </source>
</evidence>
<dbReference type="VEuPathDB" id="FungiDB:TAPDE_003674"/>
<keyword evidence="8 11" id="KW-0560">Oxidoreductase</keyword>
<dbReference type="InterPro" id="IPR030654">
    <property type="entry name" value="Sugar_lactone_oxidase"/>
</dbReference>
<name>R4XCV9_TAPDE</name>
<dbReference type="STRING" id="1097556.R4XCV9"/>
<evidence type="ECO:0000256" key="10">
    <source>
        <dbReference type="ARBA" id="ARBA00033418"/>
    </source>
</evidence>
<dbReference type="GO" id="GO:0003885">
    <property type="term" value="F:D-arabinono-1,4-lactone oxidase activity"/>
    <property type="evidence" value="ECO:0007669"/>
    <property type="project" value="UniProtKB-UniRule"/>
</dbReference>
<organism evidence="13 14">
    <name type="scientific">Taphrina deformans (strain PYCC 5710 / ATCC 11124 / CBS 356.35 / IMI 108563 / JCM 9778 / NBRC 8474)</name>
    <name type="common">Peach leaf curl fungus</name>
    <name type="synonym">Lalaria deformans</name>
    <dbReference type="NCBI Taxonomy" id="1097556"/>
    <lineage>
        <taxon>Eukaryota</taxon>
        <taxon>Fungi</taxon>
        <taxon>Dikarya</taxon>
        <taxon>Ascomycota</taxon>
        <taxon>Taphrinomycotina</taxon>
        <taxon>Taphrinomycetes</taxon>
        <taxon>Taphrinales</taxon>
        <taxon>Taphrinaceae</taxon>
        <taxon>Taphrina</taxon>
    </lineage>
</organism>
<keyword evidence="7 11" id="KW-0274">FAD</keyword>
<dbReference type="GO" id="GO:0031966">
    <property type="term" value="C:mitochondrial membrane"/>
    <property type="evidence" value="ECO:0007669"/>
    <property type="project" value="UniProtKB-SubCell"/>
</dbReference>
<dbReference type="Gene3D" id="3.30.43.10">
    <property type="entry name" value="Uridine Diphospho-n-acetylenolpyruvylglucosamine Reductase, domain 2"/>
    <property type="match status" value="1"/>
</dbReference>
<dbReference type="InterPro" id="IPR016169">
    <property type="entry name" value="FAD-bd_PCMH_sub2"/>
</dbReference>
<dbReference type="GO" id="GO:0071949">
    <property type="term" value="F:FAD binding"/>
    <property type="evidence" value="ECO:0007669"/>
    <property type="project" value="UniProtKB-UniRule"/>
</dbReference>
<evidence type="ECO:0000256" key="11">
    <source>
        <dbReference type="RuleBase" id="RU367158"/>
    </source>
</evidence>
<evidence type="ECO:0000256" key="4">
    <source>
        <dbReference type="ARBA" id="ARBA00005466"/>
    </source>
</evidence>
<keyword evidence="9" id="KW-0472">Membrane</keyword>
<protein>
    <recommendedName>
        <fullName evidence="5 11">D-arabinono-1,4-lactone oxidase</fullName>
        <shortName evidence="11">ALO</shortName>
        <ecNumber evidence="5 11">1.1.3.37</ecNumber>
    </recommendedName>
    <alternativeName>
        <fullName evidence="10 11">L-galactono-gamma-lactone oxidase</fullName>
    </alternativeName>
</protein>